<feature type="domain" description="Longin" evidence="16">
    <location>
        <begin position="6"/>
        <end position="118"/>
    </location>
</feature>
<accession>A0AA38H1N6</accession>
<evidence type="ECO:0000256" key="15">
    <source>
        <dbReference type="SAM" id="Phobius"/>
    </source>
</evidence>
<dbReference type="SUPFAM" id="SSF64356">
    <property type="entry name" value="SNARE-like"/>
    <property type="match status" value="1"/>
</dbReference>
<feature type="domain" description="V-SNARE coiled-coil homology" evidence="17">
    <location>
        <begin position="144"/>
        <end position="204"/>
    </location>
</feature>
<sequence length="225" mass="25850">MVRSTTIFRVSDALPLAASVDDESTEKALTEYKQQSKLVFRRLNANSEPACSIESGQYTLHYLIVEKVIYMCICDSSYPRKLAFSYLDELSKEFQRSYEGKIEGVTRPYAFMGFDTFISKTTRLYKDSRTLTQGAGGSSAPPSQLDQLNENLQDVTRIMTKNMEDLLWRGDSLDRMSHLSTSLRSESAKYRKAARNINLELLLRKWAPVGGIGLFMILFIWWRFF</sequence>
<dbReference type="GO" id="GO:0006888">
    <property type="term" value="P:endoplasmic reticulum to Golgi vesicle-mediated transport"/>
    <property type="evidence" value="ECO:0007669"/>
    <property type="project" value="InterPro"/>
</dbReference>
<comment type="subcellular location">
    <subcellularLocation>
        <location evidence="1">Endoplasmic reticulum membrane</location>
        <topology evidence="1">Single-pass type IV membrane protein</topology>
    </subcellularLocation>
    <subcellularLocation>
        <location evidence="2">Golgi apparatus membrane</location>
        <topology evidence="2">Single-pass type IV membrane protein</topology>
    </subcellularLocation>
</comment>
<evidence type="ECO:0000256" key="13">
    <source>
        <dbReference type="ARBA" id="ARBA00024249"/>
    </source>
</evidence>
<evidence type="ECO:0000256" key="2">
    <source>
        <dbReference type="ARBA" id="ARBA00004409"/>
    </source>
</evidence>
<dbReference type="PROSITE" id="PS50892">
    <property type="entry name" value="V_SNARE"/>
    <property type="match status" value="1"/>
</dbReference>
<dbReference type="InterPro" id="IPR011012">
    <property type="entry name" value="Longin-like_dom_sf"/>
</dbReference>
<gene>
    <name evidence="18" type="ORF">MKK02DRAFT_21584</name>
</gene>
<dbReference type="Pfam" id="PF00957">
    <property type="entry name" value="Synaptobrevin"/>
    <property type="match status" value="1"/>
</dbReference>
<dbReference type="GO" id="GO:0006890">
    <property type="term" value="P:retrograde vesicle-mediated transport, Golgi to endoplasmic reticulum"/>
    <property type="evidence" value="ECO:0007669"/>
    <property type="project" value="InterPro"/>
</dbReference>
<evidence type="ECO:0000256" key="5">
    <source>
        <dbReference type="ARBA" id="ARBA00022692"/>
    </source>
</evidence>
<dbReference type="GO" id="GO:0000139">
    <property type="term" value="C:Golgi membrane"/>
    <property type="evidence" value="ECO:0007669"/>
    <property type="project" value="UniProtKB-SubCell"/>
</dbReference>
<keyword evidence="12 15" id="KW-0472">Membrane</keyword>
<keyword evidence="6" id="KW-0256">Endoplasmic reticulum</keyword>
<dbReference type="SMART" id="SM01270">
    <property type="entry name" value="Longin"/>
    <property type="match status" value="1"/>
</dbReference>
<comment type="caution">
    <text evidence="18">The sequence shown here is derived from an EMBL/GenBank/DDBJ whole genome shotgun (WGS) entry which is preliminary data.</text>
</comment>
<feature type="transmembrane region" description="Helical" evidence="15">
    <location>
        <begin position="206"/>
        <end position="224"/>
    </location>
</feature>
<protein>
    <recommendedName>
        <fullName evidence="13">Protein transport protein SEC22</fullName>
    </recommendedName>
</protein>
<evidence type="ECO:0000256" key="4">
    <source>
        <dbReference type="ARBA" id="ARBA00022448"/>
    </source>
</evidence>
<dbReference type="GeneID" id="77725635"/>
<dbReference type="InterPro" id="IPR044565">
    <property type="entry name" value="Sec22"/>
</dbReference>
<dbReference type="GO" id="GO:0015031">
    <property type="term" value="P:protein transport"/>
    <property type="evidence" value="ECO:0007669"/>
    <property type="project" value="UniProtKB-KW"/>
</dbReference>
<dbReference type="InterPro" id="IPR042855">
    <property type="entry name" value="V_SNARE_CC"/>
</dbReference>
<keyword evidence="19" id="KW-1185">Reference proteome</keyword>
<dbReference type="Gene3D" id="1.20.5.110">
    <property type="match status" value="1"/>
</dbReference>
<dbReference type="PANTHER" id="PTHR45837">
    <property type="entry name" value="VESICLE-TRAFFICKING PROTEIN SEC22B"/>
    <property type="match status" value="1"/>
</dbReference>
<dbReference type="RefSeq" id="XP_052941838.1">
    <property type="nucleotide sequence ID" value="XM_053086434.1"/>
</dbReference>
<organism evidence="18 19">
    <name type="scientific">Dioszegia hungarica</name>
    <dbReference type="NCBI Taxonomy" id="4972"/>
    <lineage>
        <taxon>Eukaryota</taxon>
        <taxon>Fungi</taxon>
        <taxon>Dikarya</taxon>
        <taxon>Basidiomycota</taxon>
        <taxon>Agaricomycotina</taxon>
        <taxon>Tremellomycetes</taxon>
        <taxon>Tremellales</taxon>
        <taxon>Bulleribasidiaceae</taxon>
        <taxon>Dioszegia</taxon>
    </lineage>
</organism>
<keyword evidence="4" id="KW-0813">Transport</keyword>
<keyword evidence="9 15" id="KW-1133">Transmembrane helix</keyword>
<evidence type="ECO:0000256" key="12">
    <source>
        <dbReference type="ARBA" id="ARBA00023136"/>
    </source>
</evidence>
<dbReference type="Pfam" id="PF13774">
    <property type="entry name" value="Longin"/>
    <property type="match status" value="1"/>
</dbReference>
<keyword evidence="8" id="KW-0653">Protein transport</keyword>
<evidence type="ECO:0000256" key="1">
    <source>
        <dbReference type="ARBA" id="ARBA00004163"/>
    </source>
</evidence>
<dbReference type="GO" id="GO:0005484">
    <property type="term" value="F:SNAP receptor activity"/>
    <property type="evidence" value="ECO:0007669"/>
    <property type="project" value="InterPro"/>
</dbReference>
<keyword evidence="10" id="KW-0333">Golgi apparatus</keyword>
<evidence type="ECO:0000259" key="17">
    <source>
        <dbReference type="PROSITE" id="PS50892"/>
    </source>
</evidence>
<keyword evidence="7" id="KW-0931">ER-Golgi transport</keyword>
<evidence type="ECO:0000259" key="16">
    <source>
        <dbReference type="PROSITE" id="PS50859"/>
    </source>
</evidence>
<evidence type="ECO:0000313" key="19">
    <source>
        <dbReference type="Proteomes" id="UP001164286"/>
    </source>
</evidence>
<reference evidence="18" key="1">
    <citation type="journal article" date="2022" name="G3 (Bethesda)">
        <title>High quality genome of the basidiomycete yeast Dioszegia hungarica PDD-24b-2 isolated from cloud water.</title>
        <authorList>
            <person name="Jarrige D."/>
            <person name="Haridas S."/>
            <person name="Bleykasten-Grosshans C."/>
            <person name="Joly M."/>
            <person name="Nadalig T."/>
            <person name="Sancelme M."/>
            <person name="Vuilleumier S."/>
            <person name="Grigoriev I.V."/>
            <person name="Amato P."/>
            <person name="Bringel F."/>
        </authorList>
    </citation>
    <scope>NUCLEOTIDE SEQUENCE</scope>
    <source>
        <strain evidence="18">PDD-24b-2</strain>
    </source>
</reference>
<dbReference type="AlphaFoldDB" id="A0AA38H1N6"/>
<evidence type="ECO:0000313" key="18">
    <source>
        <dbReference type="EMBL" id="KAI9632061.1"/>
    </source>
</evidence>
<dbReference type="Gene3D" id="3.30.450.50">
    <property type="entry name" value="Longin domain"/>
    <property type="match status" value="1"/>
</dbReference>
<evidence type="ECO:0000256" key="10">
    <source>
        <dbReference type="ARBA" id="ARBA00023034"/>
    </source>
</evidence>
<dbReference type="EMBL" id="JAKWFO010000016">
    <property type="protein sequence ID" value="KAI9632061.1"/>
    <property type="molecule type" value="Genomic_DNA"/>
</dbReference>
<keyword evidence="11 14" id="KW-0175">Coiled coil</keyword>
<dbReference type="GO" id="GO:0005789">
    <property type="term" value="C:endoplasmic reticulum membrane"/>
    <property type="evidence" value="ECO:0007669"/>
    <property type="project" value="UniProtKB-SubCell"/>
</dbReference>
<keyword evidence="5 15" id="KW-0812">Transmembrane</keyword>
<evidence type="ECO:0000256" key="7">
    <source>
        <dbReference type="ARBA" id="ARBA00022892"/>
    </source>
</evidence>
<dbReference type="InterPro" id="IPR010908">
    <property type="entry name" value="Longin_dom"/>
</dbReference>
<dbReference type="CDD" id="cd14824">
    <property type="entry name" value="Longin"/>
    <property type="match status" value="1"/>
</dbReference>
<evidence type="ECO:0000256" key="14">
    <source>
        <dbReference type="PROSITE-ProRule" id="PRU00290"/>
    </source>
</evidence>
<comment type="similarity">
    <text evidence="3">Belongs to the synaptobrevin family.</text>
</comment>
<dbReference type="SUPFAM" id="SSF58038">
    <property type="entry name" value="SNARE fusion complex"/>
    <property type="match status" value="1"/>
</dbReference>
<evidence type="ECO:0000256" key="11">
    <source>
        <dbReference type="ARBA" id="ARBA00023054"/>
    </source>
</evidence>
<evidence type="ECO:0000256" key="3">
    <source>
        <dbReference type="ARBA" id="ARBA00008025"/>
    </source>
</evidence>
<dbReference type="CDD" id="cd15866">
    <property type="entry name" value="R-SNARE_SEC22"/>
    <property type="match status" value="1"/>
</dbReference>
<evidence type="ECO:0000256" key="8">
    <source>
        <dbReference type="ARBA" id="ARBA00022927"/>
    </source>
</evidence>
<dbReference type="PROSITE" id="PS50859">
    <property type="entry name" value="LONGIN"/>
    <property type="match status" value="1"/>
</dbReference>
<dbReference type="Proteomes" id="UP001164286">
    <property type="component" value="Unassembled WGS sequence"/>
</dbReference>
<name>A0AA38H1N6_9TREE</name>
<evidence type="ECO:0000256" key="6">
    <source>
        <dbReference type="ARBA" id="ARBA00022824"/>
    </source>
</evidence>
<proteinExistence type="inferred from homology"/>
<evidence type="ECO:0000256" key="9">
    <source>
        <dbReference type="ARBA" id="ARBA00022989"/>
    </source>
</evidence>
<dbReference type="FunFam" id="3.30.450.50:FF:000007">
    <property type="entry name" value="SNARE complex subunit SEC22"/>
    <property type="match status" value="1"/>
</dbReference>